<dbReference type="AlphaFoldDB" id="A0A1V9EAK9"/>
<sequence length="282" mass="31892">MAILLADSGATKCEWFLAESKESTKTVFTQGISPYFFNEEKTVALLQQELLPHLPKSAIVEEIHYYGTGMRNPVNVEMVRKSLATVFEKAGTIEVSDDMLAAARALNGRKEGMACNLGTGSFAVYYDGNSITKQAPGIGYILGDEASGAYLGKKVLQYYLYNTFDEELRYKFETRYNTTPVEILENVYRKPLANRYMATFCLFLSENRGHYMIENIIEDGLNDFFFTHLCKLSESWKHPINFVGGVAFAFSDIIDELCHSYEFEQGKILKGAMEGLIQYHVQ</sequence>
<evidence type="ECO:0000313" key="2">
    <source>
        <dbReference type="Proteomes" id="UP000192610"/>
    </source>
</evidence>
<dbReference type="InterPro" id="IPR052519">
    <property type="entry name" value="Euk-type_GlcNAc_Kinase"/>
</dbReference>
<dbReference type="GO" id="GO:0016301">
    <property type="term" value="F:kinase activity"/>
    <property type="evidence" value="ECO:0007669"/>
    <property type="project" value="UniProtKB-KW"/>
</dbReference>
<dbReference type="RefSeq" id="WP_081203583.1">
    <property type="nucleotide sequence ID" value="NZ_FOCZ01000005.1"/>
</dbReference>
<proteinExistence type="predicted"/>
<dbReference type="Proteomes" id="UP000192610">
    <property type="component" value="Unassembled WGS sequence"/>
</dbReference>
<dbReference type="SUPFAM" id="SSF53067">
    <property type="entry name" value="Actin-like ATPase domain"/>
    <property type="match status" value="2"/>
</dbReference>
<protein>
    <submittedName>
        <fullName evidence="1">N-acetylglucosamine kinase</fullName>
    </submittedName>
</protein>
<dbReference type="STRING" id="354355.SAMN05660816_03394"/>
<dbReference type="Gene3D" id="3.30.420.40">
    <property type="match status" value="2"/>
</dbReference>
<dbReference type="InterPro" id="IPR043129">
    <property type="entry name" value="ATPase_NBD"/>
</dbReference>
<dbReference type="PANTHER" id="PTHR43190:SF3">
    <property type="entry name" value="N-ACETYL-D-GLUCOSAMINE KINASE"/>
    <property type="match status" value="1"/>
</dbReference>
<dbReference type="EMBL" id="LVXG01000056">
    <property type="protein sequence ID" value="OQP43167.1"/>
    <property type="molecule type" value="Genomic_DNA"/>
</dbReference>
<accession>A0A1V9EAK9</accession>
<dbReference type="PANTHER" id="PTHR43190">
    <property type="entry name" value="N-ACETYL-D-GLUCOSAMINE KINASE"/>
    <property type="match status" value="1"/>
</dbReference>
<evidence type="ECO:0000313" key="1">
    <source>
        <dbReference type="EMBL" id="OQP43167.1"/>
    </source>
</evidence>
<keyword evidence="1" id="KW-0808">Transferase</keyword>
<gene>
    <name evidence="1" type="ORF">A4H97_13625</name>
</gene>
<keyword evidence="1" id="KW-0418">Kinase</keyword>
<keyword evidence="2" id="KW-1185">Reference proteome</keyword>
<dbReference type="OrthoDB" id="871343at2"/>
<dbReference type="CDD" id="cd24079">
    <property type="entry name" value="ASKHA_NBD_PG1100-like"/>
    <property type="match status" value="1"/>
</dbReference>
<reference evidence="2" key="1">
    <citation type="submission" date="2016-04" db="EMBL/GenBank/DDBJ databases">
        <authorList>
            <person name="Chen L."/>
            <person name="Zhuang W."/>
            <person name="Wang G."/>
        </authorList>
    </citation>
    <scope>NUCLEOTIDE SEQUENCE [LARGE SCALE GENOMIC DNA]</scope>
    <source>
        <strain evidence="2">17621</strain>
    </source>
</reference>
<comment type="caution">
    <text evidence="1">The sequence shown here is derived from an EMBL/GenBank/DDBJ whole genome shotgun (WGS) entry which is preliminary data.</text>
</comment>
<name>A0A1V9EAK9_9BACT</name>
<organism evidence="1 2">
    <name type="scientific">Niastella yeongjuensis</name>
    <dbReference type="NCBI Taxonomy" id="354355"/>
    <lineage>
        <taxon>Bacteria</taxon>
        <taxon>Pseudomonadati</taxon>
        <taxon>Bacteroidota</taxon>
        <taxon>Chitinophagia</taxon>
        <taxon>Chitinophagales</taxon>
        <taxon>Chitinophagaceae</taxon>
        <taxon>Niastella</taxon>
    </lineage>
</organism>
<dbReference type="Gene3D" id="1.10.720.160">
    <property type="match status" value="1"/>
</dbReference>